<name>A0AAD4R3N9_9BILA</name>
<organism evidence="3 4">
    <name type="scientific">Ditylenchus destructor</name>
    <dbReference type="NCBI Taxonomy" id="166010"/>
    <lineage>
        <taxon>Eukaryota</taxon>
        <taxon>Metazoa</taxon>
        <taxon>Ecdysozoa</taxon>
        <taxon>Nematoda</taxon>
        <taxon>Chromadorea</taxon>
        <taxon>Rhabditida</taxon>
        <taxon>Tylenchina</taxon>
        <taxon>Tylenchomorpha</taxon>
        <taxon>Sphaerularioidea</taxon>
        <taxon>Anguinidae</taxon>
        <taxon>Anguininae</taxon>
        <taxon>Ditylenchus</taxon>
    </lineage>
</organism>
<dbReference type="PROSITE" id="PS51221">
    <property type="entry name" value="TTL"/>
    <property type="match status" value="1"/>
</dbReference>
<evidence type="ECO:0000256" key="2">
    <source>
        <dbReference type="SAM" id="Phobius"/>
    </source>
</evidence>
<comment type="caution">
    <text evidence="3">The sequence shown here is derived from an EMBL/GenBank/DDBJ whole genome shotgun (WGS) entry which is preliminary data.</text>
</comment>
<dbReference type="Pfam" id="PF03133">
    <property type="entry name" value="TTL"/>
    <property type="match status" value="1"/>
</dbReference>
<keyword evidence="3" id="KW-0436">Ligase</keyword>
<protein>
    <submittedName>
        <fullName evidence="3">Tubulin-tyrosine ligase family domain-containing protein</fullName>
    </submittedName>
</protein>
<evidence type="ECO:0000313" key="4">
    <source>
        <dbReference type="Proteomes" id="UP001201812"/>
    </source>
</evidence>
<keyword evidence="2" id="KW-0812">Transmembrane</keyword>
<comment type="similarity">
    <text evidence="1">Belongs to the tubulin--tyrosine ligase family.</text>
</comment>
<dbReference type="PANTHER" id="PTHR47113">
    <property type="entry name" value="LD09343P"/>
    <property type="match status" value="1"/>
</dbReference>
<reference evidence="3" key="1">
    <citation type="submission" date="2022-01" db="EMBL/GenBank/DDBJ databases">
        <title>Genome Sequence Resource for Two Populations of Ditylenchus destructor, the Migratory Endoparasitic Phytonematode.</title>
        <authorList>
            <person name="Zhang H."/>
            <person name="Lin R."/>
            <person name="Xie B."/>
        </authorList>
    </citation>
    <scope>NUCLEOTIDE SEQUENCE</scope>
    <source>
        <strain evidence="3">BazhouSP</strain>
    </source>
</reference>
<gene>
    <name evidence="3" type="ORF">DdX_12512</name>
</gene>
<dbReference type="GO" id="GO:0016874">
    <property type="term" value="F:ligase activity"/>
    <property type="evidence" value="ECO:0007669"/>
    <property type="project" value="UniProtKB-KW"/>
</dbReference>
<sequence>MSLFLPRPFRYPTFISVLILFVGICLTSWNIRTLRLYTAHLQNGALGSDANSKNEDQNVCPSIEHGDNSRPVVWINGKSKNNGYLKHVKRIFSLFGYEVKEGLQNADNRVKFDVLWNHEYPFSIPEVRSQIDKRGEEQRIIVNHVPGSGFYTSKVNLATCGLSKGVPKAFELPAKRKEFEEFARLHPNLLWVQKSNAHRGIKVKPVAELNLDEKGTFVQQFIENPLLIDGRKFDIGIYTVITSVSPLRIYIYFGDILLRFCPKNHEPFDAADLNKYVVEDDYTPVWEMPSLRKYYLDMNLSFKETFNAYLKETLGEDPEKIYTQIEDIIREVFLTQNENMRRSLRNYHPTIKFFELSRFDFVVDDVLNVFLMEANMSPNLSSEHFPQNRLLYEQVLLNLLSLIGIAGHAAITGLSSSRDIQDLNRQVTASDRDISVYSQRCELQECQARTGCSENPKHCGLCTTCMSAELKETLRQAYMEQMDARSMKRIWPHNLKENENERITDDVKSLIESDVIQIEWFRQKCKIDNRFC</sequence>
<proteinExistence type="inferred from homology"/>
<dbReference type="AlphaFoldDB" id="A0AAD4R3N9"/>
<dbReference type="Proteomes" id="UP001201812">
    <property type="component" value="Unassembled WGS sequence"/>
</dbReference>
<dbReference type="GO" id="GO:0019098">
    <property type="term" value="P:reproductive behavior"/>
    <property type="evidence" value="ECO:0007669"/>
    <property type="project" value="UniProtKB-ARBA"/>
</dbReference>
<dbReference type="SUPFAM" id="SSF56059">
    <property type="entry name" value="Glutathione synthetase ATP-binding domain-like"/>
    <property type="match status" value="1"/>
</dbReference>
<dbReference type="InterPro" id="IPR004344">
    <property type="entry name" value="TTL/TTLL_fam"/>
</dbReference>
<evidence type="ECO:0000313" key="3">
    <source>
        <dbReference type="EMBL" id="KAI1707415.1"/>
    </source>
</evidence>
<dbReference type="InterPro" id="IPR053317">
    <property type="entry name" value="Tubulin_polyglutamylase"/>
</dbReference>
<dbReference type="EMBL" id="JAKKPZ010000041">
    <property type="protein sequence ID" value="KAI1707415.1"/>
    <property type="molecule type" value="Genomic_DNA"/>
</dbReference>
<keyword evidence="2" id="KW-0472">Membrane</keyword>
<keyword evidence="4" id="KW-1185">Reference proteome</keyword>
<accession>A0AAD4R3N9</accession>
<dbReference type="PANTHER" id="PTHR47113:SF1">
    <property type="entry name" value="LD09343P"/>
    <property type="match status" value="1"/>
</dbReference>
<evidence type="ECO:0000256" key="1">
    <source>
        <dbReference type="ARBA" id="ARBA00006820"/>
    </source>
</evidence>
<feature type="transmembrane region" description="Helical" evidence="2">
    <location>
        <begin position="12"/>
        <end position="31"/>
    </location>
</feature>
<dbReference type="Gene3D" id="3.30.470.20">
    <property type="entry name" value="ATP-grasp fold, B domain"/>
    <property type="match status" value="1"/>
</dbReference>
<keyword evidence="2" id="KW-1133">Transmembrane helix</keyword>